<accession>A0AAE8BJN6</accession>
<dbReference type="EMBL" id="MZ326863">
    <property type="protein sequence ID" value="QYW02306.1"/>
    <property type="molecule type" value="Genomic_DNA"/>
</dbReference>
<dbReference type="Proteomes" id="UP000827220">
    <property type="component" value="Segment"/>
</dbReference>
<name>A0AAE8BJN6_9CAUD</name>
<reference evidence="1" key="1">
    <citation type="submission" date="2021-06" db="EMBL/GenBank/DDBJ databases">
        <title>Complete genome sequence of Burkholderia cenocepacia phage Paku.</title>
        <authorList>
            <person name="Rezene S."/>
            <person name="Yao G."/>
            <person name="Burrowes B."/>
            <person name="Liu M."/>
            <person name="Gill J."/>
        </authorList>
    </citation>
    <scope>NUCLEOTIDE SEQUENCE</scope>
</reference>
<gene>
    <name evidence="1" type="ORF">CPT_Paku_012</name>
</gene>
<evidence type="ECO:0000313" key="2">
    <source>
        <dbReference type="Proteomes" id="UP000827220"/>
    </source>
</evidence>
<keyword evidence="2" id="KW-1185">Reference proteome</keyword>
<organism evidence="1 2">
    <name type="scientific">Burkholderia phage Paku</name>
    <dbReference type="NCBI Taxonomy" id="2859650"/>
    <lineage>
        <taxon>Viruses</taxon>
        <taxon>Duplodnaviria</taxon>
        <taxon>Heunggongvirae</taxon>
        <taxon>Uroviricota</taxon>
        <taxon>Caudoviricetes</taxon>
        <taxon>Autographivirales</taxon>
        <taxon>Autonotataviridae</taxon>
        <taxon>Pakuvirus</taxon>
        <taxon>Pakuvirus paku</taxon>
    </lineage>
</organism>
<evidence type="ECO:0000313" key="1">
    <source>
        <dbReference type="EMBL" id="QYW02306.1"/>
    </source>
</evidence>
<proteinExistence type="predicted"/>
<sequence length="167" mass="18034">MTYLSNAAMDKAIKSITARGVKLQNDIQQVGLSAINAVAEHGNTFYVNKLFIAVRELKGSRSAALAEWFLLYGKVKANTDPKTKQDAPFLFDREGVADLEGAALEPWFALGKKELDPDALFDVNGAVRSLLNKIKKAGAKTNNPELTKALLAVGDLVKSEDAKAVQS</sequence>
<protein>
    <submittedName>
        <fullName evidence="1">Uncharacterized protein</fullName>
    </submittedName>
</protein>